<gene>
    <name evidence="2" type="ORF">GP2_034_00060</name>
</gene>
<proteinExistence type="predicted"/>
<feature type="region of interest" description="Disordered" evidence="1">
    <location>
        <begin position="1"/>
        <end position="100"/>
    </location>
</feature>
<reference evidence="2 3" key="1">
    <citation type="submission" date="2013-02" db="EMBL/GenBank/DDBJ databases">
        <title>Whole genome shotgun sequence of Gordonia paraffinivorans NBRC 108238.</title>
        <authorList>
            <person name="Isaki-Nakamura S."/>
            <person name="Hosoyama A."/>
            <person name="Tsuchikane K."/>
            <person name="Ando Y."/>
            <person name="Baba S."/>
            <person name="Ohji S."/>
            <person name="Hamada M."/>
            <person name="Tamura T."/>
            <person name="Yamazoe A."/>
            <person name="Yamazaki S."/>
            <person name="Fujita N."/>
        </authorList>
    </citation>
    <scope>NUCLEOTIDE SEQUENCE [LARGE SCALE GENOMIC DNA]</scope>
    <source>
        <strain evidence="2 3">NBRC 108238</strain>
    </source>
</reference>
<evidence type="ECO:0000313" key="3">
    <source>
        <dbReference type="Proteomes" id="UP000035021"/>
    </source>
</evidence>
<evidence type="ECO:0000313" key="2">
    <source>
        <dbReference type="EMBL" id="GAC85351.1"/>
    </source>
</evidence>
<organism evidence="2 3">
    <name type="scientific">Gordonia paraffinivorans NBRC 108238</name>
    <dbReference type="NCBI Taxonomy" id="1223543"/>
    <lineage>
        <taxon>Bacteria</taxon>
        <taxon>Bacillati</taxon>
        <taxon>Actinomycetota</taxon>
        <taxon>Actinomycetes</taxon>
        <taxon>Mycobacteriales</taxon>
        <taxon>Gordoniaceae</taxon>
        <taxon>Gordonia</taxon>
    </lineage>
</organism>
<feature type="compositionally biased region" description="Polar residues" evidence="1">
    <location>
        <begin position="29"/>
        <end position="42"/>
    </location>
</feature>
<accession>A0ABQ0IP62</accession>
<name>A0ABQ0IP62_9ACTN</name>
<evidence type="ECO:0000256" key="1">
    <source>
        <dbReference type="SAM" id="MobiDB-lite"/>
    </source>
</evidence>
<keyword evidence="3" id="KW-1185">Reference proteome</keyword>
<protein>
    <submittedName>
        <fullName evidence="2">Uncharacterized protein</fullName>
    </submittedName>
</protein>
<dbReference type="Proteomes" id="UP000035021">
    <property type="component" value="Unassembled WGS sequence"/>
</dbReference>
<feature type="compositionally biased region" description="Basic residues" evidence="1">
    <location>
        <begin position="43"/>
        <end position="55"/>
    </location>
</feature>
<feature type="compositionally biased region" description="Polar residues" evidence="1">
    <location>
        <begin position="1"/>
        <end position="11"/>
    </location>
</feature>
<feature type="compositionally biased region" description="Basic and acidic residues" evidence="1">
    <location>
        <begin position="12"/>
        <end position="26"/>
    </location>
</feature>
<comment type="caution">
    <text evidence="2">The sequence shown here is derived from an EMBL/GenBank/DDBJ whole genome shotgun (WGS) entry which is preliminary data.</text>
</comment>
<dbReference type="EMBL" id="BAOQ01000034">
    <property type="protein sequence ID" value="GAC85351.1"/>
    <property type="molecule type" value="Genomic_DNA"/>
</dbReference>
<sequence length="100" mass="11264">MTAITVYNSGTEVRKAKPDPEEKDRAPAPSTSQHGRQAPTRSTPHKGKSVVRLRHHGQETRPSHQMRHSLVPPAKARDVRPTKWQHVDGTPLTRDPSPRR</sequence>